<keyword evidence="3" id="KW-1185">Reference proteome</keyword>
<sequence>MNSESQLNYPVTTSIGVFFALSPLPIQLAIAILVISLVSGLLFFYRPTTSQTIDQNKKG</sequence>
<organism evidence="2 3">
    <name type="scientific">Flavivirga jejuensis</name>
    <dbReference type="NCBI Taxonomy" id="870487"/>
    <lineage>
        <taxon>Bacteria</taxon>
        <taxon>Pseudomonadati</taxon>
        <taxon>Bacteroidota</taxon>
        <taxon>Flavobacteriia</taxon>
        <taxon>Flavobacteriales</taxon>
        <taxon>Flavobacteriaceae</taxon>
        <taxon>Flavivirga</taxon>
    </lineage>
</organism>
<keyword evidence="1" id="KW-0472">Membrane</keyword>
<evidence type="ECO:0000313" key="3">
    <source>
        <dbReference type="Proteomes" id="UP001176806"/>
    </source>
</evidence>
<name>A0ABT8WW56_9FLAO</name>
<proteinExistence type="predicted"/>
<protein>
    <submittedName>
        <fullName evidence="2">Uncharacterized protein</fullName>
    </submittedName>
</protein>
<evidence type="ECO:0000313" key="2">
    <source>
        <dbReference type="EMBL" id="MDO5977126.1"/>
    </source>
</evidence>
<feature type="transmembrane region" description="Helical" evidence="1">
    <location>
        <begin position="26"/>
        <end position="45"/>
    </location>
</feature>
<comment type="caution">
    <text evidence="2">The sequence shown here is derived from an EMBL/GenBank/DDBJ whole genome shotgun (WGS) entry which is preliminary data.</text>
</comment>
<keyword evidence="1" id="KW-1133">Transmembrane helix</keyword>
<reference evidence="2" key="1">
    <citation type="submission" date="2023-07" db="EMBL/GenBank/DDBJ databases">
        <title>Two novel species in the genus Flavivirga.</title>
        <authorList>
            <person name="Kwon K."/>
        </authorList>
    </citation>
    <scope>NUCLEOTIDE SEQUENCE</scope>
    <source>
        <strain evidence="2">KACC 14158</strain>
    </source>
</reference>
<dbReference type="EMBL" id="JAUOEL010000012">
    <property type="protein sequence ID" value="MDO5977126.1"/>
    <property type="molecule type" value="Genomic_DNA"/>
</dbReference>
<gene>
    <name evidence="2" type="ORF">Q4Q40_23260</name>
</gene>
<keyword evidence="1" id="KW-0812">Transmembrane</keyword>
<dbReference type="Proteomes" id="UP001176806">
    <property type="component" value="Unassembled WGS sequence"/>
</dbReference>
<evidence type="ECO:0000256" key="1">
    <source>
        <dbReference type="SAM" id="Phobius"/>
    </source>
</evidence>
<accession>A0ABT8WW56</accession>